<dbReference type="SUPFAM" id="SSF56784">
    <property type="entry name" value="HAD-like"/>
    <property type="match status" value="1"/>
</dbReference>
<evidence type="ECO:0000256" key="2">
    <source>
        <dbReference type="ARBA" id="ARBA00022801"/>
    </source>
</evidence>
<dbReference type="OrthoDB" id="367448at2"/>
<dbReference type="EMBL" id="QNRF01000017">
    <property type="protein sequence ID" value="RBO78400.1"/>
    <property type="molecule type" value="Genomic_DNA"/>
</dbReference>
<proteinExistence type="predicted"/>
<organism evidence="4 5">
    <name type="scientific">Marinomonas aquiplantarum</name>
    <dbReference type="NCBI Taxonomy" id="491951"/>
    <lineage>
        <taxon>Bacteria</taxon>
        <taxon>Pseudomonadati</taxon>
        <taxon>Pseudomonadota</taxon>
        <taxon>Gammaproteobacteria</taxon>
        <taxon>Oceanospirillales</taxon>
        <taxon>Oceanospirillaceae</taxon>
        <taxon>Marinomonas</taxon>
    </lineage>
</organism>
<gene>
    <name evidence="4" type="ORF">DFP76_11744</name>
</gene>
<dbReference type="NCBIfam" id="TIGR01549">
    <property type="entry name" value="HAD-SF-IA-v1"/>
    <property type="match status" value="1"/>
</dbReference>
<keyword evidence="5" id="KW-1185">Reference proteome</keyword>
<name>A0A366CSQ1_9GAMM</name>
<dbReference type="PANTHER" id="PTHR46470">
    <property type="entry name" value="N-ACYLNEURAMINATE-9-PHOSPHATASE"/>
    <property type="match status" value="1"/>
</dbReference>
<evidence type="ECO:0000256" key="3">
    <source>
        <dbReference type="ARBA" id="ARBA00022842"/>
    </source>
</evidence>
<dbReference type="NCBIfam" id="TIGR01509">
    <property type="entry name" value="HAD-SF-IA-v3"/>
    <property type="match status" value="1"/>
</dbReference>
<evidence type="ECO:0000256" key="1">
    <source>
        <dbReference type="ARBA" id="ARBA00001946"/>
    </source>
</evidence>
<evidence type="ECO:0000313" key="5">
    <source>
        <dbReference type="Proteomes" id="UP000252086"/>
    </source>
</evidence>
<dbReference type="InterPro" id="IPR051400">
    <property type="entry name" value="HAD-like_hydrolase"/>
</dbReference>
<evidence type="ECO:0000313" key="4">
    <source>
        <dbReference type="EMBL" id="RBO78400.1"/>
    </source>
</evidence>
<sequence length="237" mass="26535">MTVLITFDLDNTLWDVSPVIVRAEYAMESWFEERFPGFYLQYGSDGQQAIRQALLAQEPTLIADLTRLRLSVYQRALKAFGLPTEEANMVAQAALVHFCEWRQKVDLFPHVSDVLAELHQDYRLAVITNGNADVFHPYVGLGRYFEFAVRADQHGVAKPAPELFHYAANQAGVAAESLIHIGDHPVDDVLGAANAGARSIWFNRHGARRWGDDWGARSHAEIHSLLELPSAIQALTQ</sequence>
<dbReference type="InterPro" id="IPR023214">
    <property type="entry name" value="HAD_sf"/>
</dbReference>
<dbReference type="GO" id="GO:0016787">
    <property type="term" value="F:hydrolase activity"/>
    <property type="evidence" value="ECO:0007669"/>
    <property type="project" value="UniProtKB-KW"/>
</dbReference>
<dbReference type="Gene3D" id="3.40.50.1000">
    <property type="entry name" value="HAD superfamily/HAD-like"/>
    <property type="match status" value="1"/>
</dbReference>
<dbReference type="Pfam" id="PF00702">
    <property type="entry name" value="Hydrolase"/>
    <property type="match status" value="1"/>
</dbReference>
<protein>
    <submittedName>
        <fullName evidence="4">Putative hydrolase of the HAD superfamily</fullName>
    </submittedName>
</protein>
<dbReference type="GO" id="GO:0009231">
    <property type="term" value="P:riboflavin biosynthetic process"/>
    <property type="evidence" value="ECO:0007669"/>
    <property type="project" value="TreeGrafter"/>
</dbReference>
<dbReference type="Proteomes" id="UP000252086">
    <property type="component" value="Unassembled WGS sequence"/>
</dbReference>
<dbReference type="SFLD" id="SFLDG01129">
    <property type="entry name" value="C1.5:_HAD__Beta-PGM__Phosphata"/>
    <property type="match status" value="1"/>
</dbReference>
<dbReference type="PANTHER" id="PTHR46470:SF4">
    <property type="entry name" value="5-AMINO-6-(5-PHOSPHO-D-RIBITYLAMINO)URACIL PHOSPHATASE YIGB"/>
    <property type="match status" value="1"/>
</dbReference>
<dbReference type="RefSeq" id="WP_113875891.1">
    <property type="nucleotide sequence ID" value="NZ_QNRF01000017.1"/>
</dbReference>
<dbReference type="AlphaFoldDB" id="A0A366CSQ1"/>
<comment type="caution">
    <text evidence="4">The sequence shown here is derived from an EMBL/GenBank/DDBJ whole genome shotgun (WGS) entry which is preliminary data.</text>
</comment>
<dbReference type="InterPro" id="IPR036412">
    <property type="entry name" value="HAD-like_sf"/>
</dbReference>
<dbReference type="Gene3D" id="1.20.120.1600">
    <property type="match status" value="1"/>
</dbReference>
<dbReference type="SFLD" id="SFLDS00003">
    <property type="entry name" value="Haloacid_Dehalogenase"/>
    <property type="match status" value="1"/>
</dbReference>
<reference evidence="4 5" key="1">
    <citation type="submission" date="2018-06" db="EMBL/GenBank/DDBJ databases">
        <title>Genomic Encyclopedia of Type Strains, Phase III (KMG-III): the genomes of soil and plant-associated and newly described type strains.</title>
        <authorList>
            <person name="Whitman W."/>
        </authorList>
    </citation>
    <scope>NUCLEOTIDE SEQUENCE [LARGE SCALE GENOMIC DNA]</scope>
    <source>
        <strain evidence="4 5">CECT 7732</strain>
    </source>
</reference>
<keyword evidence="2 4" id="KW-0378">Hydrolase</keyword>
<keyword evidence="3" id="KW-0460">Magnesium</keyword>
<comment type="cofactor">
    <cofactor evidence="1">
        <name>Mg(2+)</name>
        <dbReference type="ChEBI" id="CHEBI:18420"/>
    </cofactor>
</comment>
<accession>A0A366CSQ1</accession>
<dbReference type="InterPro" id="IPR006439">
    <property type="entry name" value="HAD-SF_hydro_IA"/>
</dbReference>